<dbReference type="EMBL" id="LN899819">
    <property type="protein sequence ID" value="CUV13821.1"/>
    <property type="molecule type" value="Genomic_DNA"/>
</dbReference>
<protein>
    <submittedName>
        <fullName evidence="1">Uncharacterized protein</fullName>
    </submittedName>
</protein>
<proteinExistence type="predicted"/>
<evidence type="ECO:0000313" key="1">
    <source>
        <dbReference type="EMBL" id="CUV13821.1"/>
    </source>
</evidence>
<accession>A0A0S4TW71</accession>
<gene>
    <name evidence="1" type="ORF">RUN39_v1_640019</name>
</gene>
<sequence>MKAKNAPPCARFAVVSNPGTLFQRIEDYAMTLQGAQECATCYDIPVDVMRITPSGELTTEF</sequence>
<organism evidence="1">
    <name type="scientific">Ralstonia solanacearum</name>
    <name type="common">Pseudomonas solanacearum</name>
    <dbReference type="NCBI Taxonomy" id="305"/>
    <lineage>
        <taxon>Bacteria</taxon>
        <taxon>Pseudomonadati</taxon>
        <taxon>Pseudomonadota</taxon>
        <taxon>Betaproteobacteria</taxon>
        <taxon>Burkholderiales</taxon>
        <taxon>Burkholderiaceae</taxon>
        <taxon>Ralstonia</taxon>
        <taxon>Ralstonia solanacearum species complex</taxon>
    </lineage>
</organism>
<name>A0A0S4TW71_RALSL</name>
<reference evidence="1" key="1">
    <citation type="submission" date="2015-10" db="EMBL/GenBank/DDBJ databases">
        <authorList>
            <person name="Gilbert D.G."/>
        </authorList>
    </citation>
    <scope>NUCLEOTIDE SEQUENCE</scope>
    <source>
        <strain evidence="1">Phyl III-seqv23</strain>
    </source>
</reference>
<dbReference type="AlphaFoldDB" id="A0A0S4TW71"/>